<comment type="caution">
    <text evidence="1">The sequence shown here is derived from an EMBL/GenBank/DDBJ whole genome shotgun (WGS) entry which is preliminary data.</text>
</comment>
<sequence>MARQQTTRTNGASMTGSLLASYAGGNQLLAVYQPNAWPRGYLGSCKRPAKKCQVLANRTDIPLSRLTTSTIRRAAQEARTEQASRAWAMQYQVCHIFFRKVFPFLA</sequence>
<dbReference type="Proteomes" id="UP000801864">
    <property type="component" value="Unassembled WGS sequence"/>
</dbReference>
<proteinExistence type="predicted"/>
<protein>
    <submittedName>
        <fullName evidence="1">Uncharacterized protein</fullName>
    </submittedName>
</protein>
<gene>
    <name evidence="1" type="ORF">CFAM422_010632</name>
</gene>
<keyword evidence="2" id="KW-1185">Reference proteome</keyword>
<dbReference type="EMBL" id="QLNT01000021">
    <property type="protein sequence ID" value="KAF3062620.1"/>
    <property type="molecule type" value="Genomic_DNA"/>
</dbReference>
<name>A0A9P4X5M5_9HYPO</name>
<evidence type="ECO:0000313" key="1">
    <source>
        <dbReference type="EMBL" id="KAF3062620.1"/>
    </source>
</evidence>
<evidence type="ECO:0000313" key="2">
    <source>
        <dbReference type="Proteomes" id="UP000801864"/>
    </source>
</evidence>
<reference evidence="1 2" key="1">
    <citation type="submission" date="2018-06" db="EMBL/GenBank/DDBJ databases">
        <title>Genome analysis of cellulolytic fungus Trichoderma lentiforme CFAM-422.</title>
        <authorList>
            <person name="Steindorff A.S."/>
            <person name="Formighieri E.F."/>
            <person name="Midorikawa G.E.O."/>
            <person name="Tamietti M.S."/>
            <person name="Ramos E.Z."/>
            <person name="Silva A.S."/>
            <person name="Bon E.P.S."/>
            <person name="Mendes T.D."/>
            <person name="Damaso M.C.T."/>
            <person name="Favaro L.C.L."/>
        </authorList>
    </citation>
    <scope>NUCLEOTIDE SEQUENCE [LARGE SCALE GENOMIC DNA]</scope>
    <source>
        <strain evidence="1 2">CFAM-422</strain>
    </source>
</reference>
<accession>A0A9P4X5M5</accession>
<organism evidence="1 2">
    <name type="scientific">Trichoderma lentiforme</name>
    <dbReference type="NCBI Taxonomy" id="1567552"/>
    <lineage>
        <taxon>Eukaryota</taxon>
        <taxon>Fungi</taxon>
        <taxon>Dikarya</taxon>
        <taxon>Ascomycota</taxon>
        <taxon>Pezizomycotina</taxon>
        <taxon>Sordariomycetes</taxon>
        <taxon>Hypocreomycetidae</taxon>
        <taxon>Hypocreales</taxon>
        <taxon>Hypocreaceae</taxon>
        <taxon>Trichoderma</taxon>
    </lineage>
</organism>
<dbReference type="AlphaFoldDB" id="A0A9P4X5M5"/>